<evidence type="ECO:0000256" key="7">
    <source>
        <dbReference type="SAM" id="Phobius"/>
    </source>
</evidence>
<dbReference type="PROSITE" id="PS50850">
    <property type="entry name" value="MFS"/>
    <property type="match status" value="1"/>
</dbReference>
<evidence type="ECO:0000256" key="1">
    <source>
        <dbReference type="ARBA" id="ARBA00004141"/>
    </source>
</evidence>
<dbReference type="SUPFAM" id="SSF103473">
    <property type="entry name" value="MFS general substrate transporter"/>
    <property type="match status" value="1"/>
</dbReference>
<dbReference type="AlphaFoldDB" id="A0A084B7H2"/>
<feature type="transmembrane region" description="Helical" evidence="7">
    <location>
        <begin position="198"/>
        <end position="217"/>
    </location>
</feature>
<protein>
    <recommendedName>
        <fullName evidence="8">Major facilitator superfamily (MFS) profile domain-containing protein</fullName>
    </recommendedName>
</protein>
<feature type="transmembrane region" description="Helical" evidence="7">
    <location>
        <begin position="517"/>
        <end position="540"/>
    </location>
</feature>
<evidence type="ECO:0000256" key="5">
    <source>
        <dbReference type="ARBA" id="ARBA00023136"/>
    </source>
</evidence>
<feature type="transmembrane region" description="Helical" evidence="7">
    <location>
        <begin position="485"/>
        <end position="505"/>
    </location>
</feature>
<evidence type="ECO:0000256" key="6">
    <source>
        <dbReference type="SAM" id="MobiDB-lite"/>
    </source>
</evidence>
<keyword evidence="2" id="KW-0813">Transport</keyword>
<dbReference type="Proteomes" id="UP000028045">
    <property type="component" value="Unassembled WGS sequence"/>
</dbReference>
<evidence type="ECO:0000313" key="10">
    <source>
        <dbReference type="Proteomes" id="UP000028045"/>
    </source>
</evidence>
<dbReference type="EMBL" id="KL647833">
    <property type="protein sequence ID" value="KEY73501.1"/>
    <property type="molecule type" value="Genomic_DNA"/>
</dbReference>
<feature type="transmembrane region" description="Helical" evidence="7">
    <location>
        <begin position="291"/>
        <end position="310"/>
    </location>
</feature>
<feature type="transmembrane region" description="Helical" evidence="7">
    <location>
        <begin position="423"/>
        <end position="442"/>
    </location>
</feature>
<feature type="region of interest" description="Disordered" evidence="6">
    <location>
        <begin position="1"/>
        <end position="58"/>
    </location>
</feature>
<dbReference type="Pfam" id="PF07690">
    <property type="entry name" value="MFS_1"/>
    <property type="match status" value="1"/>
</dbReference>
<dbReference type="HOGENOM" id="CLU_001265_0_5_1"/>
<dbReference type="GO" id="GO:0022857">
    <property type="term" value="F:transmembrane transporter activity"/>
    <property type="evidence" value="ECO:0007669"/>
    <property type="project" value="InterPro"/>
</dbReference>
<evidence type="ECO:0000256" key="3">
    <source>
        <dbReference type="ARBA" id="ARBA00022692"/>
    </source>
</evidence>
<dbReference type="PANTHER" id="PTHR43791">
    <property type="entry name" value="PERMEASE-RELATED"/>
    <property type="match status" value="1"/>
</dbReference>
<feature type="transmembrane region" description="Helical" evidence="7">
    <location>
        <begin position="106"/>
        <end position="124"/>
    </location>
</feature>
<reference evidence="9 10" key="1">
    <citation type="journal article" date="2014" name="BMC Genomics">
        <title>Comparative genome sequencing reveals chemotype-specific gene clusters in the toxigenic black mold Stachybotrys.</title>
        <authorList>
            <person name="Semeiks J."/>
            <person name="Borek D."/>
            <person name="Otwinowski Z."/>
            <person name="Grishin N.V."/>
        </authorList>
    </citation>
    <scope>NUCLEOTIDE SEQUENCE [LARGE SCALE GENOMIC DNA]</scope>
    <source>
        <strain evidence="10">CBS 109288 / IBT 7711</strain>
    </source>
</reference>
<keyword evidence="5 7" id="KW-0472">Membrane</keyword>
<dbReference type="PANTHER" id="PTHR43791:SF59">
    <property type="entry name" value="TRANSPORTER, PUTATIVE (AFU_ORTHOLOGUE AFUA_1G06550)-RELATED"/>
    <property type="match status" value="1"/>
</dbReference>
<evidence type="ECO:0000259" key="8">
    <source>
        <dbReference type="PROSITE" id="PS50850"/>
    </source>
</evidence>
<comment type="subcellular location">
    <subcellularLocation>
        <location evidence="1">Membrane</location>
        <topology evidence="1">Multi-pass membrane protein</topology>
    </subcellularLocation>
</comment>
<feature type="transmembrane region" description="Helical" evidence="7">
    <location>
        <begin position="170"/>
        <end position="191"/>
    </location>
</feature>
<feature type="transmembrane region" description="Helical" evidence="7">
    <location>
        <begin position="223"/>
        <end position="247"/>
    </location>
</feature>
<name>A0A084B7H2_STACB</name>
<sequence>MSARIGSAGRRRPESVPASPDANTSTSPVTIDRQPLLDVSGGINTGDDDDGASLSSIDGDFRGRFAGSAPDGRSRGGNDAAAELMRRLGVSPERRVKVTPEDDARVLRRIDLVVLPLMLAVYFLQGNAVPSFCVFRKLSVIPGLDKATIAYASIFGLIEDTGLQGNQFSWLGSIVYVAQLIAQFPLAWLLVKLRIGKFTSFMVLFWGVTLAIMAAANNFASLLIARFFLGAFEASIAPSFVAITQMFWRRREQPLRMSYWYAMNGFTNMFGSLITWALAQLSLGLRPYQTIFIFFGVTTVAFSTVLFVYMPDSPAEAKFLSKHDKLIAIERLRMNQTGVMSREWRWDHFKESLQDPKTWLWAALIFCISVPSGGVTTFGPLLVKSFGFDSFHAILFNAPYGAVQLISTVGGAFIAMKYHMKGPVIAVLALAPITGCIIMLSTPRTSDHRVALLFGYYMISFYPGIIPLMYSWSSSNTGGDTKGKCTSSALFVGQSLGNIIGPLLYRPSEAPEYSRGLLSNLVLYCAIVVLVGITSAYLFYLNRDHSRRRVLAGKDAVIVDYSLYSPEDADRLRRARVSDARLVESLANGGDDSEHRVGARAFDDLTDLQNDEFIFVY</sequence>
<feature type="transmembrane region" description="Helical" evidence="7">
    <location>
        <begin position="394"/>
        <end position="416"/>
    </location>
</feature>
<feature type="transmembrane region" description="Helical" evidence="7">
    <location>
        <begin position="259"/>
        <end position="279"/>
    </location>
</feature>
<proteinExistence type="predicted"/>
<keyword evidence="3 7" id="KW-0812">Transmembrane</keyword>
<dbReference type="InterPro" id="IPR020846">
    <property type="entry name" value="MFS_dom"/>
</dbReference>
<feature type="transmembrane region" description="Helical" evidence="7">
    <location>
        <begin position="359"/>
        <end position="382"/>
    </location>
</feature>
<dbReference type="InterPro" id="IPR011701">
    <property type="entry name" value="MFS"/>
</dbReference>
<evidence type="ECO:0000313" key="9">
    <source>
        <dbReference type="EMBL" id="KEY73501.1"/>
    </source>
</evidence>
<evidence type="ECO:0000256" key="2">
    <source>
        <dbReference type="ARBA" id="ARBA00022448"/>
    </source>
</evidence>
<evidence type="ECO:0000256" key="4">
    <source>
        <dbReference type="ARBA" id="ARBA00022989"/>
    </source>
</evidence>
<dbReference type="GO" id="GO:0016020">
    <property type="term" value="C:membrane"/>
    <property type="evidence" value="ECO:0007669"/>
    <property type="project" value="UniProtKB-SubCell"/>
</dbReference>
<feature type="transmembrane region" description="Helical" evidence="7">
    <location>
        <begin position="454"/>
        <end position="473"/>
    </location>
</feature>
<organism evidence="9 10">
    <name type="scientific">Stachybotrys chartarum (strain CBS 109288 / IBT 7711)</name>
    <name type="common">Toxic black mold</name>
    <name type="synonym">Stilbospora chartarum</name>
    <dbReference type="NCBI Taxonomy" id="1280523"/>
    <lineage>
        <taxon>Eukaryota</taxon>
        <taxon>Fungi</taxon>
        <taxon>Dikarya</taxon>
        <taxon>Ascomycota</taxon>
        <taxon>Pezizomycotina</taxon>
        <taxon>Sordariomycetes</taxon>
        <taxon>Hypocreomycetidae</taxon>
        <taxon>Hypocreales</taxon>
        <taxon>Stachybotryaceae</taxon>
        <taxon>Stachybotrys</taxon>
    </lineage>
</organism>
<feature type="domain" description="Major facilitator superfamily (MFS) profile" evidence="8">
    <location>
        <begin position="131"/>
        <end position="544"/>
    </location>
</feature>
<gene>
    <name evidence="9" type="ORF">S7711_03669</name>
</gene>
<keyword evidence="10" id="KW-1185">Reference proteome</keyword>
<dbReference type="InterPro" id="IPR036259">
    <property type="entry name" value="MFS_trans_sf"/>
</dbReference>
<dbReference type="OrthoDB" id="6730379at2759"/>
<accession>A0A084B7H2</accession>
<dbReference type="Gene3D" id="1.20.1250.20">
    <property type="entry name" value="MFS general substrate transporter like domains"/>
    <property type="match status" value="2"/>
</dbReference>
<keyword evidence="4 7" id="KW-1133">Transmembrane helix</keyword>